<dbReference type="RefSeq" id="XP_012209931.1">
    <property type="nucleotide sequence ID" value="XM_012354541.1"/>
</dbReference>
<proteinExistence type="predicted"/>
<keyword evidence="1" id="KW-0732">Signal</keyword>
<gene>
    <name evidence="2" type="ORF">SPRG_14863</name>
</gene>
<name>A0A067BMB5_SAPPC</name>
<accession>A0A067BMB5</accession>
<keyword evidence="3" id="KW-1185">Reference proteome</keyword>
<organism evidence="2 3">
    <name type="scientific">Saprolegnia parasitica (strain CBS 223.65)</name>
    <dbReference type="NCBI Taxonomy" id="695850"/>
    <lineage>
        <taxon>Eukaryota</taxon>
        <taxon>Sar</taxon>
        <taxon>Stramenopiles</taxon>
        <taxon>Oomycota</taxon>
        <taxon>Saprolegniomycetes</taxon>
        <taxon>Saprolegniales</taxon>
        <taxon>Saprolegniaceae</taxon>
        <taxon>Saprolegnia</taxon>
    </lineage>
</organism>
<dbReference type="EMBL" id="KK583355">
    <property type="protein sequence ID" value="KDO19343.1"/>
    <property type="molecule type" value="Genomic_DNA"/>
</dbReference>
<feature type="signal peptide" evidence="1">
    <location>
        <begin position="1"/>
        <end position="16"/>
    </location>
</feature>
<evidence type="ECO:0000256" key="1">
    <source>
        <dbReference type="SAM" id="SignalP"/>
    </source>
</evidence>
<protein>
    <recommendedName>
        <fullName evidence="4">Dickkopf N-terminal cysteine-rich domain-containing protein</fullName>
    </recommendedName>
</protein>
<dbReference type="VEuPathDB" id="FungiDB:SPRG_14863"/>
<evidence type="ECO:0000313" key="3">
    <source>
        <dbReference type="Proteomes" id="UP000030745"/>
    </source>
</evidence>
<dbReference type="KEGG" id="spar:SPRG_14863"/>
<dbReference type="OrthoDB" id="66532at2759"/>
<sequence length="122" mass="12779">MIRTTTIGLLLMAVTALRPTATDGSLGLPCIDGKCNDGSLCYHESAPSRGLCSTYVERGSACDAPGILCAWPAICTEKICAVPSDLSGFEGSRCHRGACYDGSMCVPLSADNDSVATRCRRL</sequence>
<dbReference type="Proteomes" id="UP000030745">
    <property type="component" value="Unassembled WGS sequence"/>
</dbReference>
<reference evidence="2 3" key="1">
    <citation type="journal article" date="2013" name="PLoS Genet.">
        <title>Distinctive expansion of potential virulence genes in the genome of the oomycete fish pathogen Saprolegnia parasitica.</title>
        <authorList>
            <person name="Jiang R.H."/>
            <person name="de Bruijn I."/>
            <person name="Haas B.J."/>
            <person name="Belmonte R."/>
            <person name="Lobach L."/>
            <person name="Christie J."/>
            <person name="van den Ackerveken G."/>
            <person name="Bottin A."/>
            <person name="Bulone V."/>
            <person name="Diaz-Moreno S.M."/>
            <person name="Dumas B."/>
            <person name="Fan L."/>
            <person name="Gaulin E."/>
            <person name="Govers F."/>
            <person name="Grenville-Briggs L.J."/>
            <person name="Horner N.R."/>
            <person name="Levin J.Z."/>
            <person name="Mammella M."/>
            <person name="Meijer H.J."/>
            <person name="Morris P."/>
            <person name="Nusbaum C."/>
            <person name="Oome S."/>
            <person name="Phillips A.J."/>
            <person name="van Rooyen D."/>
            <person name="Rzeszutek E."/>
            <person name="Saraiva M."/>
            <person name="Secombes C.J."/>
            <person name="Seidl M.F."/>
            <person name="Snel B."/>
            <person name="Stassen J.H."/>
            <person name="Sykes S."/>
            <person name="Tripathy S."/>
            <person name="van den Berg H."/>
            <person name="Vega-Arreguin J.C."/>
            <person name="Wawra S."/>
            <person name="Young S.K."/>
            <person name="Zeng Q."/>
            <person name="Dieguez-Uribeondo J."/>
            <person name="Russ C."/>
            <person name="Tyler B.M."/>
            <person name="van West P."/>
        </authorList>
    </citation>
    <scope>NUCLEOTIDE SEQUENCE [LARGE SCALE GENOMIC DNA]</scope>
    <source>
        <strain evidence="2 3">CBS 223.65</strain>
    </source>
</reference>
<evidence type="ECO:0000313" key="2">
    <source>
        <dbReference type="EMBL" id="KDO19343.1"/>
    </source>
</evidence>
<dbReference type="AlphaFoldDB" id="A0A067BMB5"/>
<dbReference type="GeneID" id="24136647"/>
<feature type="chain" id="PRO_5001633540" description="Dickkopf N-terminal cysteine-rich domain-containing protein" evidence="1">
    <location>
        <begin position="17"/>
        <end position="122"/>
    </location>
</feature>
<evidence type="ECO:0008006" key="4">
    <source>
        <dbReference type="Google" id="ProtNLM"/>
    </source>
</evidence>